<comment type="caution">
    <text evidence="2">The sequence shown here is derived from an EMBL/GenBank/DDBJ whole genome shotgun (WGS) entry which is preliminary data.</text>
</comment>
<organism evidence="2 3">
    <name type="scientific">Streptomyces brasiliscabiei</name>
    <dbReference type="NCBI Taxonomy" id="2736302"/>
    <lineage>
        <taxon>Bacteria</taxon>
        <taxon>Bacillati</taxon>
        <taxon>Actinomycetota</taxon>
        <taxon>Actinomycetes</taxon>
        <taxon>Kitasatosporales</taxon>
        <taxon>Streptomycetaceae</taxon>
        <taxon>Streptomyces</taxon>
    </lineage>
</organism>
<evidence type="ECO:0000259" key="1">
    <source>
        <dbReference type="Pfam" id="PF00884"/>
    </source>
</evidence>
<keyword evidence="3" id="KW-1185">Reference proteome</keyword>
<gene>
    <name evidence="2" type="ORF">WB403_52165</name>
</gene>
<dbReference type="Proteomes" id="UP001365781">
    <property type="component" value="Unassembled WGS sequence"/>
</dbReference>
<sequence length="77" mass="8708">IIVLVLESVPSKYLSVYNDAIATTPFLASIKDKTWRFENFYAHVPATNKSMESLLCASFPYLSFKTITYENPAFPVP</sequence>
<protein>
    <submittedName>
        <fullName evidence="2">Sulfatase-like hydrolase/transferase</fullName>
    </submittedName>
</protein>
<feature type="domain" description="Sulfatase N-terminal" evidence="1">
    <location>
        <begin position="1"/>
        <end position="62"/>
    </location>
</feature>
<proteinExistence type="predicted"/>
<feature type="non-terminal residue" evidence="2">
    <location>
        <position position="77"/>
    </location>
</feature>
<dbReference type="EMBL" id="JBBAYM010000934">
    <property type="protein sequence ID" value="MEI5617672.1"/>
    <property type="molecule type" value="Genomic_DNA"/>
</dbReference>
<dbReference type="SUPFAM" id="SSF53649">
    <property type="entry name" value="Alkaline phosphatase-like"/>
    <property type="match status" value="1"/>
</dbReference>
<dbReference type="Gene3D" id="3.40.720.10">
    <property type="entry name" value="Alkaline Phosphatase, subunit A"/>
    <property type="match status" value="1"/>
</dbReference>
<name>A0ABU8GWW2_9ACTN</name>
<reference evidence="2 3" key="1">
    <citation type="submission" date="2024-03" db="EMBL/GenBank/DDBJ databases">
        <title>First Report of Pectobacterium brasiliscabiei causing potato scab in china.</title>
        <authorList>
            <person name="Handique U."/>
        </authorList>
    </citation>
    <scope>NUCLEOTIDE SEQUENCE [LARGE SCALE GENOMIC DNA]</scope>
    <source>
        <strain evidence="2 3">ZRIMU1503</strain>
    </source>
</reference>
<accession>A0ABU8GWW2</accession>
<dbReference type="Pfam" id="PF00884">
    <property type="entry name" value="Sulfatase"/>
    <property type="match status" value="1"/>
</dbReference>
<dbReference type="RefSeq" id="WP_336559477.1">
    <property type="nucleotide sequence ID" value="NZ_JBBAYM010000934.1"/>
</dbReference>
<feature type="non-terminal residue" evidence="2">
    <location>
        <position position="1"/>
    </location>
</feature>
<evidence type="ECO:0000313" key="3">
    <source>
        <dbReference type="Proteomes" id="UP001365781"/>
    </source>
</evidence>
<evidence type="ECO:0000313" key="2">
    <source>
        <dbReference type="EMBL" id="MEI5617672.1"/>
    </source>
</evidence>
<dbReference type="InterPro" id="IPR017850">
    <property type="entry name" value="Alkaline_phosphatase_core_sf"/>
</dbReference>
<dbReference type="InterPro" id="IPR000917">
    <property type="entry name" value="Sulfatase_N"/>
</dbReference>